<dbReference type="GO" id="GO:0043190">
    <property type="term" value="C:ATP-binding cassette (ABC) transporter complex"/>
    <property type="evidence" value="ECO:0007669"/>
    <property type="project" value="InterPro"/>
</dbReference>
<dbReference type="NCBIfam" id="TIGR01098">
    <property type="entry name" value="3A0109s03R"/>
    <property type="match status" value="1"/>
</dbReference>
<sequence>MKKHKKILIFIIASVVINLVLYYAMDRNGVDGIIISIANILILCLATKSVCTDEEGVIKNISENDVVNIQEDKKLKDFILTASEEIAFNSQQLLWLGQNNINAFKNIHDMSYKVENYCQQNAASSEEINASVNQFVNFSKSLNDNIVKIRGFSLESSKMLNDNKNTLESVNVFLEELNEEISSASSRNEELMESSNNIYSIVDYIKQISVQTNLLSLNAAIEAARAGEAGRGFAIVANEIKKLSEQTQVAIKKIEDIVQDISVKISNSNEAMDKCYDKLGKVEEVMNKSAEAIEKIKNVVESIRDSVVDLEKESEQGLKNVTEVEAAVEEVASAVEDTHKLAYNSMEEVGYVKDKNEIMIKSFDELINISEELQKVSSKLKMENEIIFGVNPFTAPKNIKKMYVPIIEKVCKSIGYKARTIIVKDYDALSDNIEENIIDVGWFSPFAYVNAHEKSGVIPIVTPKINGKDYYKGYIIARKDSDIKTLKDLKDKRFGYVDINSASGCIYANHILKANNLYHNSLFKESYFLGSHDNVINAVLNGEIDAGATYDEALESARKEGVKVDDILILAQSDNIPKDTIGVNKNMNKKLIDKLKRAFIDTNDLNKIDTPVQGFIESFDEKYDVIRKIR</sequence>
<dbReference type="GO" id="GO:0055085">
    <property type="term" value="P:transmembrane transport"/>
    <property type="evidence" value="ECO:0007669"/>
    <property type="project" value="InterPro"/>
</dbReference>
<reference evidence="7 8" key="1">
    <citation type="submission" date="2014-01" db="EMBL/GenBank/DDBJ databases">
        <title>Plasmidome dynamics in the species complex Clostridium novyi sensu lato converts strains of independent lineages into distinctly different pathogens.</title>
        <authorList>
            <person name="Skarin H."/>
            <person name="Segerman B."/>
        </authorList>
    </citation>
    <scope>NUCLEOTIDE SEQUENCE [LARGE SCALE GENOMIC DNA]</scope>
    <source>
        <strain evidence="7 8">DC5</strain>
    </source>
</reference>
<dbReference type="PANTHER" id="PTHR32089">
    <property type="entry name" value="METHYL-ACCEPTING CHEMOTAXIS PROTEIN MCPB"/>
    <property type="match status" value="1"/>
</dbReference>
<dbReference type="InterPro" id="IPR004089">
    <property type="entry name" value="MCPsignal_dom"/>
</dbReference>
<evidence type="ECO:0000256" key="3">
    <source>
        <dbReference type="ARBA" id="ARBA00023224"/>
    </source>
</evidence>
<keyword evidence="3 4" id="KW-0807">Transducer</keyword>
<dbReference type="RefSeq" id="WP_039258372.1">
    <property type="nucleotide sequence ID" value="NZ_JDRY01000070.1"/>
</dbReference>
<dbReference type="InterPro" id="IPR005770">
    <property type="entry name" value="PhnD"/>
</dbReference>
<evidence type="ECO:0000256" key="5">
    <source>
        <dbReference type="SAM" id="Phobius"/>
    </source>
</evidence>
<dbReference type="Gene3D" id="1.10.287.950">
    <property type="entry name" value="Methyl-accepting chemotaxis protein"/>
    <property type="match status" value="1"/>
</dbReference>
<keyword evidence="5" id="KW-0812">Transmembrane</keyword>
<name>A0A0A0I8U5_CLOBO</name>
<dbReference type="SUPFAM" id="SSF53850">
    <property type="entry name" value="Periplasmic binding protein-like II"/>
    <property type="match status" value="1"/>
</dbReference>
<evidence type="ECO:0000313" key="7">
    <source>
        <dbReference type="EMBL" id="KGM96998.1"/>
    </source>
</evidence>
<dbReference type="CDD" id="cd01071">
    <property type="entry name" value="PBP2_PhnD_like"/>
    <property type="match status" value="1"/>
</dbReference>
<dbReference type="PANTHER" id="PTHR32089:SF112">
    <property type="entry name" value="LYSOZYME-LIKE PROTEIN-RELATED"/>
    <property type="match status" value="1"/>
</dbReference>
<feature type="domain" description="Methyl-accepting transducer" evidence="6">
    <location>
        <begin position="96"/>
        <end position="332"/>
    </location>
</feature>
<evidence type="ECO:0000256" key="2">
    <source>
        <dbReference type="ARBA" id="ARBA00022729"/>
    </source>
</evidence>
<dbReference type="SMART" id="SM00283">
    <property type="entry name" value="MA"/>
    <property type="match status" value="1"/>
</dbReference>
<dbReference type="AlphaFoldDB" id="A0A0A0I8U5"/>
<keyword evidence="5" id="KW-0472">Membrane</keyword>
<dbReference type="EMBL" id="JDRY01000070">
    <property type="protein sequence ID" value="KGM96998.1"/>
    <property type="molecule type" value="Genomic_DNA"/>
</dbReference>
<keyword evidence="5" id="KW-1133">Transmembrane helix</keyword>
<dbReference type="Gene3D" id="3.40.190.10">
    <property type="entry name" value="Periplasmic binding protein-like II"/>
    <property type="match status" value="2"/>
</dbReference>
<evidence type="ECO:0000259" key="6">
    <source>
        <dbReference type="PROSITE" id="PS50111"/>
    </source>
</evidence>
<accession>A0A0A0I8U5</accession>
<gene>
    <name evidence="7" type="ORF">Z955_12745</name>
</gene>
<protein>
    <submittedName>
        <fullName evidence="7">Chemotaxis protein</fullName>
    </submittedName>
</protein>
<keyword evidence="2" id="KW-0732">Signal</keyword>
<evidence type="ECO:0000256" key="1">
    <source>
        <dbReference type="ARBA" id="ARBA00007162"/>
    </source>
</evidence>
<evidence type="ECO:0000313" key="8">
    <source>
        <dbReference type="Proteomes" id="UP000030014"/>
    </source>
</evidence>
<comment type="caution">
    <text evidence="7">The sequence shown here is derived from an EMBL/GenBank/DDBJ whole genome shotgun (WGS) entry which is preliminary data.</text>
</comment>
<dbReference type="Pfam" id="PF12974">
    <property type="entry name" value="Phosphonate-bd"/>
    <property type="match status" value="1"/>
</dbReference>
<feature type="transmembrane region" description="Helical" evidence="5">
    <location>
        <begin position="7"/>
        <end position="25"/>
    </location>
</feature>
<evidence type="ECO:0000256" key="4">
    <source>
        <dbReference type="PROSITE-ProRule" id="PRU00284"/>
    </source>
</evidence>
<organism evidence="7 8">
    <name type="scientific">Clostridium botulinum C/D str. DC5</name>
    <dbReference type="NCBI Taxonomy" id="1443128"/>
    <lineage>
        <taxon>Bacteria</taxon>
        <taxon>Bacillati</taxon>
        <taxon>Bacillota</taxon>
        <taxon>Clostridia</taxon>
        <taxon>Eubacteriales</taxon>
        <taxon>Clostridiaceae</taxon>
        <taxon>Clostridium</taxon>
    </lineage>
</organism>
<dbReference type="Proteomes" id="UP000030014">
    <property type="component" value="Unassembled WGS sequence"/>
</dbReference>
<proteinExistence type="inferred from homology"/>
<dbReference type="GO" id="GO:0007165">
    <property type="term" value="P:signal transduction"/>
    <property type="evidence" value="ECO:0007669"/>
    <property type="project" value="UniProtKB-KW"/>
</dbReference>
<dbReference type="SUPFAM" id="SSF58104">
    <property type="entry name" value="Methyl-accepting chemotaxis protein (MCP) signaling domain"/>
    <property type="match status" value="1"/>
</dbReference>
<comment type="similarity">
    <text evidence="1">Belongs to the phosphate/phosphite/phosphonate binding protein family.</text>
</comment>
<dbReference type="Pfam" id="PF00015">
    <property type="entry name" value="MCPsignal"/>
    <property type="match status" value="1"/>
</dbReference>
<dbReference type="PROSITE" id="PS50111">
    <property type="entry name" value="CHEMOTAXIS_TRANSDUC_2"/>
    <property type="match status" value="1"/>
</dbReference>